<dbReference type="GO" id="GO:0062193">
    <property type="term" value="F:D-ribose pyranase activity"/>
    <property type="evidence" value="ECO:0007669"/>
    <property type="project" value="UniProtKB-EC"/>
</dbReference>
<gene>
    <name evidence="4" type="ORF">D5018_03570</name>
</gene>
<sequence length="142" mass="15435">MLYNINPLLSPDLLHILRSMGHGDQIVIVDANFPADSHAQRLVRLDGANATQALEAIVSVLPLDTYVEAPVHTMQVVGDPQAVPEIVAEFYQIASNGPGGEVPHQSIERFAFYEQVKNAYAVVVTNETRLYGNVILTKGVIG</sequence>
<dbReference type="InterPro" id="IPR023750">
    <property type="entry name" value="RbsD-like_sf"/>
</dbReference>
<name>A0A3L8Q0A0_9GAMM</name>
<dbReference type="Pfam" id="PF05025">
    <property type="entry name" value="RbsD_FucU"/>
    <property type="match status" value="1"/>
</dbReference>
<dbReference type="InterPro" id="IPR007721">
    <property type="entry name" value="RbsD_FucU"/>
</dbReference>
<dbReference type="EMBL" id="QZEI01000008">
    <property type="protein sequence ID" value="RLV61087.1"/>
    <property type="molecule type" value="Genomic_DNA"/>
</dbReference>
<protein>
    <submittedName>
        <fullName evidence="4">Ribose ABC transporter</fullName>
    </submittedName>
</protein>
<evidence type="ECO:0000256" key="2">
    <source>
        <dbReference type="ARBA" id="ARBA00023235"/>
    </source>
</evidence>
<organism evidence="4 5">
    <name type="scientific">Parashewanella curva</name>
    <dbReference type="NCBI Taxonomy" id="2338552"/>
    <lineage>
        <taxon>Bacteria</taxon>
        <taxon>Pseudomonadati</taxon>
        <taxon>Pseudomonadota</taxon>
        <taxon>Gammaproteobacteria</taxon>
        <taxon>Alteromonadales</taxon>
        <taxon>Shewanellaceae</taxon>
        <taxon>Parashewanella</taxon>
    </lineage>
</organism>
<dbReference type="GO" id="GO:0042806">
    <property type="term" value="F:fucose binding"/>
    <property type="evidence" value="ECO:0007669"/>
    <property type="project" value="TreeGrafter"/>
</dbReference>
<comment type="catalytic activity">
    <reaction evidence="1">
        <text>beta-D-ribopyranose = beta-D-ribofuranose</text>
        <dbReference type="Rhea" id="RHEA:25432"/>
        <dbReference type="ChEBI" id="CHEBI:27476"/>
        <dbReference type="ChEBI" id="CHEBI:47002"/>
        <dbReference type="EC" id="5.4.99.62"/>
    </reaction>
</comment>
<evidence type="ECO:0000256" key="1">
    <source>
        <dbReference type="ARBA" id="ARBA00000223"/>
    </source>
</evidence>
<dbReference type="RefSeq" id="WP_121837607.1">
    <property type="nucleotide sequence ID" value="NZ_ML014757.1"/>
</dbReference>
<evidence type="ECO:0000313" key="5">
    <source>
        <dbReference type="Proteomes" id="UP000281474"/>
    </source>
</evidence>
<dbReference type="GO" id="GO:0036373">
    <property type="term" value="F:L-fucose mutarotase activity"/>
    <property type="evidence" value="ECO:0007669"/>
    <property type="project" value="UniProtKB-EC"/>
</dbReference>
<dbReference type="OrthoDB" id="7947972at2"/>
<comment type="catalytic activity">
    <reaction evidence="3">
        <text>alpha-L-fucose = beta-L-fucose</text>
        <dbReference type="Rhea" id="RHEA:25580"/>
        <dbReference type="ChEBI" id="CHEBI:42548"/>
        <dbReference type="ChEBI" id="CHEBI:42589"/>
        <dbReference type="EC" id="5.1.3.29"/>
    </reaction>
</comment>
<dbReference type="GO" id="GO:0006004">
    <property type="term" value="P:fucose metabolic process"/>
    <property type="evidence" value="ECO:0007669"/>
    <property type="project" value="TreeGrafter"/>
</dbReference>
<dbReference type="InterPro" id="IPR050443">
    <property type="entry name" value="RbsD/FucU_mutarotase"/>
</dbReference>
<proteinExistence type="predicted"/>
<dbReference type="PANTHER" id="PTHR31690:SF4">
    <property type="entry name" value="FUCOSE MUTAROTASE"/>
    <property type="match status" value="1"/>
</dbReference>
<dbReference type="SUPFAM" id="SSF102546">
    <property type="entry name" value="RbsD-like"/>
    <property type="match status" value="1"/>
</dbReference>
<comment type="caution">
    <text evidence="4">The sequence shown here is derived from an EMBL/GenBank/DDBJ whole genome shotgun (WGS) entry which is preliminary data.</text>
</comment>
<keyword evidence="2" id="KW-0413">Isomerase</keyword>
<dbReference type="PANTHER" id="PTHR31690">
    <property type="entry name" value="FUCOSE MUTAROTASE"/>
    <property type="match status" value="1"/>
</dbReference>
<accession>A0A3L8Q0A0</accession>
<evidence type="ECO:0000313" key="4">
    <source>
        <dbReference type="EMBL" id="RLV61087.1"/>
    </source>
</evidence>
<reference evidence="4 5" key="1">
    <citation type="submission" date="2018-09" db="EMBL/GenBank/DDBJ databases">
        <title>Phylogeny of the Shewanellaceae, and recommendation for two new genera, Pseudoshewanella and Parashewanella.</title>
        <authorList>
            <person name="Wang G."/>
        </authorList>
    </citation>
    <scope>NUCLEOTIDE SEQUENCE [LARGE SCALE GENOMIC DNA]</scope>
    <source>
        <strain evidence="4 5">C51</strain>
    </source>
</reference>
<keyword evidence="5" id="KW-1185">Reference proteome</keyword>
<dbReference type="Proteomes" id="UP000281474">
    <property type="component" value="Unassembled WGS sequence"/>
</dbReference>
<dbReference type="Gene3D" id="3.40.1650.10">
    <property type="entry name" value="RbsD-like domain"/>
    <property type="match status" value="1"/>
</dbReference>
<dbReference type="AlphaFoldDB" id="A0A3L8Q0A0"/>
<evidence type="ECO:0000256" key="3">
    <source>
        <dbReference type="ARBA" id="ARBA00036324"/>
    </source>
</evidence>